<reference evidence="1 2" key="1">
    <citation type="submission" date="2019-06" db="EMBL/GenBank/DDBJ databases">
        <title>Complete genome of Shewanella marisflavi ECSMB14101, a mussel settlement-inducing bacterium isolated from East China Sea.</title>
        <authorList>
            <person name="Yang J."/>
            <person name="Liang X."/>
            <person name="Chang R."/>
            <person name="Peng L."/>
        </authorList>
    </citation>
    <scope>NUCLEOTIDE SEQUENCE [LARGE SCALE GENOMIC DNA]</scope>
    <source>
        <strain evidence="1 2">ECSMB14101</strain>
    </source>
</reference>
<keyword evidence="2" id="KW-1185">Reference proteome</keyword>
<proteinExistence type="predicted"/>
<dbReference type="EMBL" id="CP041153">
    <property type="protein sequence ID" value="QDF75931.1"/>
    <property type="molecule type" value="Genomic_DNA"/>
</dbReference>
<accession>A0ABX5WRZ9</accession>
<dbReference type="RefSeq" id="WP_033538485.1">
    <property type="nucleotide sequence ID" value="NZ_CP041153.1"/>
</dbReference>
<organism evidence="1 2">
    <name type="scientific">Shewanella marisflavi</name>
    <dbReference type="NCBI Taxonomy" id="260364"/>
    <lineage>
        <taxon>Bacteria</taxon>
        <taxon>Pseudomonadati</taxon>
        <taxon>Pseudomonadota</taxon>
        <taxon>Gammaproteobacteria</taxon>
        <taxon>Alteromonadales</taxon>
        <taxon>Shewanellaceae</taxon>
        <taxon>Shewanella</taxon>
    </lineage>
</organism>
<dbReference type="Proteomes" id="UP000318758">
    <property type="component" value="Chromosome"/>
</dbReference>
<gene>
    <name evidence="1" type="ORF">FGA12_12685</name>
</gene>
<name>A0ABX5WRZ9_9GAMM</name>
<protein>
    <submittedName>
        <fullName evidence="1">Uncharacterized protein</fullName>
    </submittedName>
</protein>
<evidence type="ECO:0000313" key="1">
    <source>
        <dbReference type="EMBL" id="QDF75931.1"/>
    </source>
</evidence>
<evidence type="ECO:0000313" key="2">
    <source>
        <dbReference type="Proteomes" id="UP000318758"/>
    </source>
</evidence>
<sequence>MPRNNLIHRIESLENRIGSLVIGMTDDWEFPRTPEDEFNEKFYHLVHTGQMSWQEYWELGKKHGLHTEFETYADYRKDLLENGW</sequence>